<dbReference type="InterPro" id="IPR051531">
    <property type="entry name" value="N-acetyltransferase"/>
</dbReference>
<dbReference type="EMBL" id="CP061855">
    <property type="protein sequence ID" value="QOD58604.1"/>
    <property type="molecule type" value="Genomic_DNA"/>
</dbReference>
<dbReference type="InterPro" id="IPR000182">
    <property type="entry name" value="GNAT_dom"/>
</dbReference>
<evidence type="ECO:0000313" key="2">
    <source>
        <dbReference type="EMBL" id="BAX54885.1"/>
    </source>
</evidence>
<organism evidence="2 4">
    <name type="scientific">Photobacterium damsela subsp. piscicida</name>
    <name type="common">Pasteurella piscicida</name>
    <dbReference type="NCBI Taxonomy" id="38294"/>
    <lineage>
        <taxon>Bacteria</taxon>
        <taxon>Pseudomonadati</taxon>
        <taxon>Pseudomonadota</taxon>
        <taxon>Gammaproteobacteria</taxon>
        <taxon>Vibrionales</taxon>
        <taxon>Vibrionaceae</taxon>
        <taxon>Photobacterium</taxon>
    </lineage>
</organism>
<dbReference type="InterPro" id="IPR016181">
    <property type="entry name" value="Acyl_CoA_acyltransferase"/>
</dbReference>
<evidence type="ECO:0000313" key="4">
    <source>
        <dbReference type="Proteomes" id="UP000218676"/>
    </source>
</evidence>
<dbReference type="AlphaFoldDB" id="A0A1V1VFB7"/>
<dbReference type="Proteomes" id="UP000218676">
    <property type="component" value="Chromosome 2"/>
</dbReference>
<keyword evidence="3" id="KW-0808">Transferase</keyword>
<accession>A0A1V1VFB7</accession>
<evidence type="ECO:0000313" key="3">
    <source>
        <dbReference type="EMBL" id="QOD58604.1"/>
    </source>
</evidence>
<gene>
    <name evidence="3" type="ORF">IC627_17390</name>
    <name evidence="2" type="ORF">PDPUS_2_00299</name>
</gene>
<dbReference type="Pfam" id="PF13302">
    <property type="entry name" value="Acetyltransf_3"/>
    <property type="match status" value="1"/>
</dbReference>
<reference evidence="3 5" key="3">
    <citation type="submission" date="2020-09" db="EMBL/GenBank/DDBJ databases">
        <title>Complete, closed and curated genome sequences of Photobacterium damselae subsp. piscicida isolates from Australia indicate localised evolution and additional plasmid-borne pathogenicity mechanisms.</title>
        <authorList>
            <person name="Baseggio L."/>
            <person name="Silayeva O."/>
            <person name="Buller N."/>
            <person name="Landos M."/>
            <person name="Engelstaedter J."/>
            <person name="Barnes A.C."/>
        </authorList>
    </citation>
    <scope>NUCLEOTIDE SEQUENCE [LARGE SCALE GENOMIC DNA]</scope>
    <source>
        <strain evidence="3 5">AS-16-0540-1</strain>
    </source>
</reference>
<dbReference type="SUPFAM" id="SSF55729">
    <property type="entry name" value="Acyl-CoA N-acyltransferases (Nat)"/>
    <property type="match status" value="1"/>
</dbReference>
<dbReference type="PANTHER" id="PTHR43792">
    <property type="entry name" value="GNAT FAMILY, PUTATIVE (AFU_ORTHOLOGUE AFUA_3G00765)-RELATED-RELATED"/>
    <property type="match status" value="1"/>
</dbReference>
<dbReference type="Proteomes" id="UP000516656">
    <property type="component" value="Chromosome 2"/>
</dbReference>
<reference evidence="4" key="2">
    <citation type="submission" date="2017-05" db="EMBL/GenBank/DDBJ databases">
        <title>Whole genome sequence of fish pathogenic bacteria, Photobacterium damselae subsp. piscicida, strain 91-197, isolated from hybrid striped bass (Morone sp.) in USA.</title>
        <authorList>
            <person name="Teru Y."/>
            <person name="Hikima J."/>
            <person name="Kono T."/>
            <person name="Sakai M."/>
            <person name="Takano T."/>
            <person name="Hawke J.P."/>
            <person name="Takeyama H."/>
            <person name="Aoki T."/>
        </authorList>
    </citation>
    <scope>NUCLEOTIDE SEQUENCE [LARGE SCALE GENOMIC DNA]</scope>
    <source>
        <strain evidence="4">91-197</strain>
    </source>
</reference>
<dbReference type="GO" id="GO:0016747">
    <property type="term" value="F:acyltransferase activity, transferring groups other than amino-acyl groups"/>
    <property type="evidence" value="ECO:0007669"/>
    <property type="project" value="InterPro"/>
</dbReference>
<evidence type="ECO:0000313" key="5">
    <source>
        <dbReference type="Proteomes" id="UP000516656"/>
    </source>
</evidence>
<dbReference type="Gene3D" id="3.40.630.30">
    <property type="match status" value="1"/>
</dbReference>
<name>A0A1V1VFB7_PHODP</name>
<dbReference type="EMBL" id="AP018046">
    <property type="protein sequence ID" value="BAX54885.1"/>
    <property type="molecule type" value="Genomic_DNA"/>
</dbReference>
<proteinExistence type="predicted"/>
<evidence type="ECO:0000259" key="1">
    <source>
        <dbReference type="Pfam" id="PF13302"/>
    </source>
</evidence>
<sequence length="182" mass="20666">MSLHQPLLETPRLLLRPLELSDSTKIQHLAGDFSIANKTLSVPHPYHDGMAGQWIGVHLAGWQAKTSIMFAIVEKQSNKLIGCVGLEHIKDNHAKIGAWIGVPYWGNGFCTEATLAVKEYASRDLELHYLYARHLHREPSSGKVMKKIGMEYKNSVERLHNNHKEQLDYYECVLAKSHIETK</sequence>
<dbReference type="RefSeq" id="WP_086959059.1">
    <property type="nucleotide sequence ID" value="NZ_AP018046.1"/>
</dbReference>
<feature type="domain" description="N-acetyltransferase" evidence="1">
    <location>
        <begin position="12"/>
        <end position="151"/>
    </location>
</feature>
<protein>
    <submittedName>
        <fullName evidence="3">GNAT family N-acetyltransferase</fullName>
    </submittedName>
</protein>
<reference evidence="2" key="1">
    <citation type="journal article" date="2017" name="Genome Announc.">
        <title>Whole-Genome Sequence of Photobacterium damselae subsp. piscicida Strain 91-197, Isolated from Hybrid Striped Bass (Morone sp.) in the United States.</title>
        <authorList>
            <person name="Teru Y."/>
            <person name="Hikima J."/>
            <person name="Kono T."/>
            <person name="Sakai M."/>
            <person name="Takano T."/>
            <person name="Hawke J.P."/>
            <person name="Takeyama H."/>
            <person name="Aoki T."/>
        </authorList>
    </citation>
    <scope>NUCLEOTIDE SEQUENCE</scope>
    <source>
        <strain evidence="2">91-197</strain>
    </source>
</reference>